<evidence type="ECO:0000256" key="10">
    <source>
        <dbReference type="SAM" id="Phobius"/>
    </source>
</evidence>
<keyword evidence="10" id="KW-1133">Transmembrane helix</keyword>
<keyword evidence="6" id="KW-0325">Glycoprotein</keyword>
<dbReference type="CDD" id="cd06602">
    <property type="entry name" value="GH31_MGAM_SI_GAA"/>
    <property type="match status" value="1"/>
</dbReference>
<keyword evidence="5" id="KW-1015">Disulfide bond</keyword>
<dbReference type="Pfam" id="PF01055">
    <property type="entry name" value="Glyco_hydro_31_2nd"/>
    <property type="match status" value="1"/>
</dbReference>
<dbReference type="PROSITE" id="PS00129">
    <property type="entry name" value="GLYCOSYL_HYDROL_F31_1"/>
    <property type="match status" value="1"/>
</dbReference>
<dbReference type="GO" id="GO:0004558">
    <property type="term" value="F:alpha-1,4-glucosidase activity"/>
    <property type="evidence" value="ECO:0007669"/>
    <property type="project" value="TreeGrafter"/>
</dbReference>
<evidence type="ECO:0000256" key="5">
    <source>
        <dbReference type="ARBA" id="ARBA00023157"/>
    </source>
</evidence>
<dbReference type="CDD" id="cd14752">
    <property type="entry name" value="GH31_N"/>
    <property type="match status" value="1"/>
</dbReference>
<evidence type="ECO:0000259" key="12">
    <source>
        <dbReference type="PROSITE" id="PS51448"/>
    </source>
</evidence>
<dbReference type="SUPFAM" id="SSF51445">
    <property type="entry name" value="(Trans)glycosidases"/>
    <property type="match status" value="1"/>
</dbReference>
<dbReference type="InterPro" id="IPR000322">
    <property type="entry name" value="Glyco_hydro_31_TIM"/>
</dbReference>
<dbReference type="InterPro" id="IPR011013">
    <property type="entry name" value="Gal_mutarotase_sf_dom"/>
</dbReference>
<keyword evidence="7 9" id="KW-0326">Glycosidase</keyword>
<dbReference type="Gene3D" id="4.10.110.10">
    <property type="entry name" value="Spasmolytic Protein, domain 1"/>
    <property type="match status" value="1"/>
</dbReference>
<dbReference type="GO" id="GO:0016020">
    <property type="term" value="C:membrane"/>
    <property type="evidence" value="ECO:0007669"/>
    <property type="project" value="UniProtKB-SubCell"/>
</dbReference>
<evidence type="ECO:0000313" key="14">
    <source>
        <dbReference type="WBParaSite" id="Gr19_v10_g14213.t1"/>
    </source>
</evidence>
<evidence type="ECO:0000256" key="11">
    <source>
        <dbReference type="SAM" id="SignalP"/>
    </source>
</evidence>
<dbReference type="PANTHER" id="PTHR22762:SF133">
    <property type="entry name" value="P-TYPE DOMAIN-CONTAINING PROTEIN"/>
    <property type="match status" value="1"/>
</dbReference>
<dbReference type="Gene3D" id="2.60.40.1180">
    <property type="entry name" value="Golgi alpha-mannosidase II"/>
    <property type="match status" value="2"/>
</dbReference>
<evidence type="ECO:0000256" key="6">
    <source>
        <dbReference type="ARBA" id="ARBA00023180"/>
    </source>
</evidence>
<dbReference type="InterPro" id="IPR030458">
    <property type="entry name" value="Glyco_hydro_31_AS"/>
</dbReference>
<dbReference type="Pfam" id="PF21365">
    <property type="entry name" value="Glyco_hydro_31_3rd"/>
    <property type="match status" value="1"/>
</dbReference>
<dbReference type="InterPro" id="IPR013780">
    <property type="entry name" value="Glyco_hydro_b"/>
</dbReference>
<evidence type="ECO:0000256" key="3">
    <source>
        <dbReference type="ARBA" id="ARBA00022801"/>
    </source>
</evidence>
<comment type="similarity">
    <text evidence="2 9">Belongs to the glycosyl hydrolase 31 family.</text>
</comment>
<keyword evidence="11" id="KW-0732">Signal</keyword>
<dbReference type="Proteomes" id="UP000887572">
    <property type="component" value="Unplaced"/>
</dbReference>
<dbReference type="Pfam" id="PF00088">
    <property type="entry name" value="Trefoil"/>
    <property type="match status" value="1"/>
</dbReference>
<proteinExistence type="inferred from homology"/>
<dbReference type="GO" id="GO:0030246">
    <property type="term" value="F:carbohydrate binding"/>
    <property type="evidence" value="ECO:0007669"/>
    <property type="project" value="InterPro"/>
</dbReference>
<feature type="chain" id="PRO_5037365434" evidence="11">
    <location>
        <begin position="18"/>
        <end position="990"/>
    </location>
</feature>
<feature type="signal peptide" evidence="11">
    <location>
        <begin position="1"/>
        <end position="17"/>
    </location>
</feature>
<dbReference type="GO" id="GO:0005975">
    <property type="term" value="P:carbohydrate metabolic process"/>
    <property type="evidence" value="ECO:0007669"/>
    <property type="project" value="InterPro"/>
</dbReference>
<sequence>MLVLFLLLCGSIIFCHAIVDPSQRVDCLPNPYGISKSACLETGCIWDGNFDQYNPSVPMCYYPPTEGYTIQSSVPGNVQLKWTSKTLQNPYSRPNLDVLVQHQKMGDGIYVRIGREDRWLPPLTELRNPTNFQKIISSNSLHFELGNTDGTFSFAIQRNDTNKANIWDTSIGGFVFGDQFIQIATFLASDRLYGLGENMHHELKHDFTRYTTWGAYSRDQQNEYYVPGPYNGYGVHPFYVGLEPSGKAHGVLILNSNAQEYITGPGPHFVYRTVGGQLEMFFFPGPTPEEVIRQYQQIIGTPYLPAYWAFGFRLCRWGYRSVEDAKNTVQRVRDAKIPYDVQYADIDYMERYKDFTYDTEKWSGLPEFAEQLHSWDMKLVLIWDPPVQANYSSFQRAIEKRVSFIEWPNESMVQKEINDLYPLTRNTKIMLGPMWPDHHCGYPDFLDPLPNTTDWWVDEFVRFHDKVHFDGIWIDMNEPSVFGTNEQQPWYFDPASYGKKPPIAPLMCPESNNNLDYPPYRTWNSYQWDWGKSTKSLNEKTLCMVGKSGRRKLSMYDTHSLYGWSEMIATQKALRASTGKRGSLTSRSTFPSSGHYGGHWLGDNHSRWPDLRLSIIGVMEFNMFGIPQVGADVCGFIGDTTEELCLRWQQLGAFHSYYRNHNDVNSRMDQDPAQWKSVATATRVANLFRYNHLPYLYSLHFRASLYGGTVIRPLFFEFPLDTNTHSLSFQFMWGPAMVVVPVISPNVDSVHAYLPVNETWYSMSEAHEYGTRIMPGYSTFSAPRNTPLPTFLRGGYIIPRQEPDLTTVAARKKPFQLLAGLKPLSCPCTMVATGELFWDDGETIVDDFGAHPYYHFKFSVKATHSTTTIVANRTHSSSKEPLPSLEQIVILGHHFTPKLGTATLNGIAVTFDPALSEFVPEKSALTVQCADLIKLDDPAHDVWTLSWHNEGKHGPDADEENSVARRETFNVITIYLLATFVSALALFVRS</sequence>
<evidence type="ECO:0000256" key="1">
    <source>
        <dbReference type="ARBA" id="ARBA00004370"/>
    </source>
</evidence>
<protein>
    <submittedName>
        <fullName evidence="14">P-type domain-containing protein</fullName>
    </submittedName>
</protein>
<dbReference type="SMART" id="SM00018">
    <property type="entry name" value="PD"/>
    <property type="match status" value="1"/>
</dbReference>
<dbReference type="PANTHER" id="PTHR22762">
    <property type="entry name" value="ALPHA-GLUCOSIDASE"/>
    <property type="match status" value="1"/>
</dbReference>
<keyword evidence="10" id="KW-0812">Transmembrane</keyword>
<accession>A0A914H6S0</accession>
<dbReference type="SUPFAM" id="SSF74650">
    <property type="entry name" value="Galactose mutarotase-like"/>
    <property type="match status" value="1"/>
</dbReference>
<feature type="domain" description="P-type" evidence="12">
    <location>
        <begin position="13"/>
        <end position="64"/>
    </location>
</feature>
<evidence type="ECO:0000256" key="9">
    <source>
        <dbReference type="RuleBase" id="RU361185"/>
    </source>
</evidence>
<dbReference type="InterPro" id="IPR044913">
    <property type="entry name" value="P_trefoil_dom_sf"/>
</dbReference>
<feature type="transmembrane region" description="Helical" evidence="10">
    <location>
        <begin position="969"/>
        <end position="988"/>
    </location>
</feature>
<dbReference type="InterPro" id="IPR017853">
    <property type="entry name" value="GH"/>
</dbReference>
<dbReference type="InterPro" id="IPR000519">
    <property type="entry name" value="P_trefoil_dom"/>
</dbReference>
<dbReference type="WBParaSite" id="Gr19_v10_g14213.t1">
    <property type="protein sequence ID" value="Gr19_v10_g14213.t1"/>
    <property type="gene ID" value="Gr19_v10_g14213"/>
</dbReference>
<keyword evidence="13" id="KW-1185">Reference proteome</keyword>
<dbReference type="Gene3D" id="3.20.20.80">
    <property type="entry name" value="Glycosidases"/>
    <property type="match status" value="1"/>
</dbReference>
<organism evidence="13 14">
    <name type="scientific">Globodera rostochiensis</name>
    <name type="common">Golden nematode worm</name>
    <name type="synonym">Heterodera rostochiensis</name>
    <dbReference type="NCBI Taxonomy" id="31243"/>
    <lineage>
        <taxon>Eukaryota</taxon>
        <taxon>Metazoa</taxon>
        <taxon>Ecdysozoa</taxon>
        <taxon>Nematoda</taxon>
        <taxon>Chromadorea</taxon>
        <taxon>Rhabditida</taxon>
        <taxon>Tylenchina</taxon>
        <taxon>Tylenchomorpha</taxon>
        <taxon>Tylenchoidea</taxon>
        <taxon>Heteroderidae</taxon>
        <taxon>Heteroderinae</taxon>
        <taxon>Globodera</taxon>
    </lineage>
</organism>
<name>A0A914H6S0_GLORO</name>
<dbReference type="SUPFAM" id="SSF57492">
    <property type="entry name" value="Trefoil"/>
    <property type="match status" value="1"/>
</dbReference>
<dbReference type="CDD" id="cd00111">
    <property type="entry name" value="Trefoil"/>
    <property type="match status" value="1"/>
</dbReference>
<comment type="subcellular location">
    <subcellularLocation>
        <location evidence="1">Membrane</location>
    </subcellularLocation>
</comment>
<evidence type="ECO:0000256" key="2">
    <source>
        <dbReference type="ARBA" id="ARBA00007806"/>
    </source>
</evidence>
<dbReference type="SUPFAM" id="SSF51011">
    <property type="entry name" value="Glycosyl hydrolase domain"/>
    <property type="match status" value="1"/>
</dbReference>
<evidence type="ECO:0000256" key="4">
    <source>
        <dbReference type="ARBA" id="ARBA00023136"/>
    </source>
</evidence>
<dbReference type="InterPro" id="IPR048395">
    <property type="entry name" value="Glyco_hydro_31_C"/>
</dbReference>
<reference evidence="14" key="1">
    <citation type="submission" date="2022-11" db="UniProtKB">
        <authorList>
            <consortium name="WormBaseParasite"/>
        </authorList>
    </citation>
    <scope>IDENTIFICATION</scope>
</reference>
<dbReference type="PROSITE" id="PS51448">
    <property type="entry name" value="P_TREFOIL_2"/>
    <property type="match status" value="1"/>
</dbReference>
<keyword evidence="4 10" id="KW-0472">Membrane</keyword>
<dbReference type="Gene3D" id="2.60.40.1760">
    <property type="entry name" value="glycosyl hydrolase (family 31)"/>
    <property type="match status" value="1"/>
</dbReference>
<evidence type="ECO:0000313" key="13">
    <source>
        <dbReference type="Proteomes" id="UP000887572"/>
    </source>
</evidence>
<evidence type="ECO:0000256" key="8">
    <source>
        <dbReference type="PROSITE-ProRule" id="PRU00779"/>
    </source>
</evidence>
<dbReference type="AlphaFoldDB" id="A0A914H6S0"/>
<comment type="caution">
    <text evidence="8">Lacks conserved residue(s) required for the propagation of feature annotation.</text>
</comment>
<evidence type="ECO:0000256" key="7">
    <source>
        <dbReference type="ARBA" id="ARBA00023295"/>
    </source>
</evidence>
<keyword evidence="3 9" id="KW-0378">Hydrolase</keyword>